<organism evidence="10 11">
    <name type="scientific">Armatimonas rosea</name>
    <dbReference type="NCBI Taxonomy" id="685828"/>
    <lineage>
        <taxon>Bacteria</taxon>
        <taxon>Bacillati</taxon>
        <taxon>Armatimonadota</taxon>
        <taxon>Armatimonadia</taxon>
        <taxon>Armatimonadales</taxon>
        <taxon>Armatimonadaceae</taxon>
        <taxon>Armatimonas</taxon>
    </lineage>
</organism>
<keyword evidence="5 7" id="KW-1133">Transmembrane helix</keyword>
<protein>
    <submittedName>
        <fullName evidence="10">Multiple sugar transport system permease protein</fullName>
    </submittedName>
</protein>
<dbReference type="EMBL" id="JACHGW010000003">
    <property type="protein sequence ID" value="MBB6051979.1"/>
    <property type="molecule type" value="Genomic_DNA"/>
</dbReference>
<dbReference type="InterPro" id="IPR051393">
    <property type="entry name" value="ABC_transporter_permease"/>
</dbReference>
<feature type="transmembrane region" description="Helical" evidence="7">
    <location>
        <begin position="503"/>
        <end position="523"/>
    </location>
</feature>
<dbReference type="Gene3D" id="1.10.3720.10">
    <property type="entry name" value="MetI-like"/>
    <property type="match status" value="1"/>
</dbReference>
<dbReference type="AlphaFoldDB" id="A0A7W9W6Z9"/>
<feature type="signal peptide" evidence="8">
    <location>
        <begin position="1"/>
        <end position="18"/>
    </location>
</feature>
<dbReference type="PANTHER" id="PTHR30193:SF37">
    <property type="entry name" value="INNER MEMBRANE ABC TRANSPORTER PERMEASE PROTEIN YCJO"/>
    <property type="match status" value="1"/>
</dbReference>
<keyword evidence="3" id="KW-1003">Cell membrane</keyword>
<feature type="transmembrane region" description="Helical" evidence="7">
    <location>
        <begin position="461"/>
        <end position="482"/>
    </location>
</feature>
<proteinExistence type="inferred from homology"/>
<dbReference type="GO" id="GO:0055085">
    <property type="term" value="P:transmembrane transport"/>
    <property type="evidence" value="ECO:0007669"/>
    <property type="project" value="InterPro"/>
</dbReference>
<evidence type="ECO:0000256" key="2">
    <source>
        <dbReference type="ARBA" id="ARBA00022448"/>
    </source>
</evidence>
<dbReference type="InterPro" id="IPR006059">
    <property type="entry name" value="SBP"/>
</dbReference>
<keyword evidence="4 7" id="KW-0812">Transmembrane</keyword>
<gene>
    <name evidence="10" type="ORF">HNQ39_003789</name>
</gene>
<dbReference type="GO" id="GO:0005886">
    <property type="term" value="C:plasma membrane"/>
    <property type="evidence" value="ECO:0007669"/>
    <property type="project" value="UniProtKB-SubCell"/>
</dbReference>
<evidence type="ECO:0000256" key="4">
    <source>
        <dbReference type="ARBA" id="ARBA00022692"/>
    </source>
</evidence>
<sequence length="790" mass="87742">MRILWCLLVLVWASVVRAQTEPIVIKVGGAYSTWGIPDPNSTAPFDRARRTVFEAFTKKHPEIKLERFTSLSIQGPAAESGILMAYAGGTAPDIVYVNMRLMRQYIGQGFLQPLDGLLTKYPETLKRVHPNLKKELTVEGHVYSVPYAQFVQALYYRKDLFREAGLDPDRPPQTWDEFYTYCQKLYDEKKGQWGFTFPPSDGSWYWINFLYAAGGDVTKQNEQGQYTAAFNSEAGAQALEFYRKLMTAPWTDPKTGKTLKGVSTKSTTRSQDISAGKLAMWFSYQSDDLTNMNSFDLNPSLLGIAPLPQGPTGLRGNELNASMWGINASVRDERKLQACYDFVNFMASEEASQIRVQAYVENGLGQLVNPKELKKWGYDEFITASARPWLESQEALFASGKPEPAGPNMAFIYKLLDEPLDQVTLYPDRSVKEILSAAEQKVNAKLLNYADPAIVASRRKVANGIAGVILAGLVALLGRALVQAWQARKLGAAPGGKLSLRTHLAAWAFMLPALLSVAIWAYLPLLRGMVMAFQDFRILGDSKWIGLDNFIEAATQETFWKGFYNAFAFTGWLLGLGFFLPIILALMLNEIPKGKVVYRMLYYLPAVTTSVVVAMLWKQFFDASPQGFANSLLALFHVEPQKWLQDPAQAKFAVVLPLIWAGAGPGSIIYLAALQGIPDEMYEAADLDGAGVLTKIWRITLPTLSPLILINLVGATIGAFKIMEPVLVQTAGGPDYATHTIGLEIWYNAFMYLKFGYATAAAWMMGLVLVGLTTYQLKVLRNVKYSTAGR</sequence>
<comment type="similarity">
    <text evidence="7">Belongs to the binding-protein-dependent transport system permease family.</text>
</comment>
<comment type="subcellular location">
    <subcellularLocation>
        <location evidence="1 7">Cell membrane</location>
        <topology evidence="1 7">Multi-pass membrane protein</topology>
    </subcellularLocation>
</comment>
<keyword evidence="2 7" id="KW-0813">Transport</keyword>
<keyword evidence="8" id="KW-0732">Signal</keyword>
<dbReference type="RefSeq" id="WP_184200041.1">
    <property type="nucleotide sequence ID" value="NZ_JACHGW010000003.1"/>
</dbReference>
<evidence type="ECO:0000256" key="6">
    <source>
        <dbReference type="ARBA" id="ARBA00023136"/>
    </source>
</evidence>
<dbReference type="PROSITE" id="PS50928">
    <property type="entry name" value="ABC_TM1"/>
    <property type="match status" value="1"/>
</dbReference>
<evidence type="ECO:0000259" key="9">
    <source>
        <dbReference type="PROSITE" id="PS50928"/>
    </source>
</evidence>
<comment type="caution">
    <text evidence="10">The sequence shown here is derived from an EMBL/GenBank/DDBJ whole genome shotgun (WGS) entry which is preliminary data.</text>
</comment>
<reference evidence="10 11" key="1">
    <citation type="submission" date="2020-08" db="EMBL/GenBank/DDBJ databases">
        <title>Genomic Encyclopedia of Type Strains, Phase IV (KMG-IV): sequencing the most valuable type-strain genomes for metagenomic binning, comparative biology and taxonomic classification.</title>
        <authorList>
            <person name="Goeker M."/>
        </authorList>
    </citation>
    <scope>NUCLEOTIDE SEQUENCE [LARGE SCALE GENOMIC DNA]</scope>
    <source>
        <strain evidence="10 11">DSM 23562</strain>
    </source>
</reference>
<dbReference type="Pfam" id="PF00528">
    <property type="entry name" value="BPD_transp_1"/>
    <property type="match status" value="1"/>
</dbReference>
<dbReference type="Pfam" id="PF01547">
    <property type="entry name" value="SBP_bac_1"/>
    <property type="match status" value="1"/>
</dbReference>
<feature type="transmembrane region" description="Helical" evidence="7">
    <location>
        <begin position="600"/>
        <end position="617"/>
    </location>
</feature>
<keyword evidence="10" id="KW-0762">Sugar transport</keyword>
<feature type="transmembrane region" description="Helical" evidence="7">
    <location>
        <begin position="755"/>
        <end position="775"/>
    </location>
</feature>
<evidence type="ECO:0000256" key="8">
    <source>
        <dbReference type="SAM" id="SignalP"/>
    </source>
</evidence>
<dbReference type="Gene3D" id="3.40.190.10">
    <property type="entry name" value="Periplasmic binding protein-like II"/>
    <property type="match status" value="1"/>
</dbReference>
<evidence type="ECO:0000256" key="3">
    <source>
        <dbReference type="ARBA" id="ARBA00022475"/>
    </source>
</evidence>
<feature type="transmembrane region" description="Helical" evidence="7">
    <location>
        <begin position="704"/>
        <end position="723"/>
    </location>
</feature>
<dbReference type="Proteomes" id="UP000520814">
    <property type="component" value="Unassembled WGS sequence"/>
</dbReference>
<feature type="domain" description="ABC transmembrane type-1" evidence="9">
    <location>
        <begin position="563"/>
        <end position="776"/>
    </location>
</feature>
<keyword evidence="11" id="KW-1185">Reference proteome</keyword>
<feature type="chain" id="PRO_5031372735" evidence="8">
    <location>
        <begin position="19"/>
        <end position="790"/>
    </location>
</feature>
<evidence type="ECO:0000313" key="10">
    <source>
        <dbReference type="EMBL" id="MBB6051979.1"/>
    </source>
</evidence>
<evidence type="ECO:0000256" key="5">
    <source>
        <dbReference type="ARBA" id="ARBA00022989"/>
    </source>
</evidence>
<dbReference type="CDD" id="cd06261">
    <property type="entry name" value="TM_PBP2"/>
    <property type="match status" value="1"/>
</dbReference>
<accession>A0A7W9W6Z9</accession>
<evidence type="ECO:0000256" key="7">
    <source>
        <dbReference type="RuleBase" id="RU363032"/>
    </source>
</evidence>
<name>A0A7W9W6Z9_ARMRO</name>
<dbReference type="SUPFAM" id="SSF161098">
    <property type="entry name" value="MetI-like"/>
    <property type="match status" value="1"/>
</dbReference>
<dbReference type="SUPFAM" id="SSF53850">
    <property type="entry name" value="Periplasmic binding protein-like II"/>
    <property type="match status" value="1"/>
</dbReference>
<dbReference type="CDD" id="cd13585">
    <property type="entry name" value="PBP2_TMBP_like"/>
    <property type="match status" value="1"/>
</dbReference>
<feature type="transmembrane region" description="Helical" evidence="7">
    <location>
        <begin position="566"/>
        <end position="588"/>
    </location>
</feature>
<dbReference type="InterPro" id="IPR000515">
    <property type="entry name" value="MetI-like"/>
</dbReference>
<dbReference type="PANTHER" id="PTHR30193">
    <property type="entry name" value="ABC TRANSPORTER PERMEASE PROTEIN"/>
    <property type="match status" value="1"/>
</dbReference>
<feature type="transmembrane region" description="Helical" evidence="7">
    <location>
        <begin position="652"/>
        <end position="673"/>
    </location>
</feature>
<evidence type="ECO:0000256" key="1">
    <source>
        <dbReference type="ARBA" id="ARBA00004651"/>
    </source>
</evidence>
<keyword evidence="6 7" id="KW-0472">Membrane</keyword>
<evidence type="ECO:0000313" key="11">
    <source>
        <dbReference type="Proteomes" id="UP000520814"/>
    </source>
</evidence>
<dbReference type="InterPro" id="IPR035906">
    <property type="entry name" value="MetI-like_sf"/>
</dbReference>